<sequence length="335" mass="37181">MSALHSAPASYGLEEEVFVLHGGRTRLGSLWNMGELLWQDPRRNWSATATNFRRGPAARREPMSSVEVSTAVELSAATLFSAALSRRAALARAFPVGQLIALGALPGSDRYHTAGLHLHVGVPEHERERVYGNLAHALPVLALASASSPYFGEGGQGPLSRVKSSFALGELGPDPYDRFQDLIVTRRLGTLELRVPDPVPDPERLWAILQAVERIVRWPGRWPWSRENYNALRREMLGGLTPALRARAEEIREVSGFPLSWAEHTEAERVLAHTEAHGWDSTCAHLDGLYRSGVWQDLGTPHAPPPRWQGPAGFARYYLPKLPYIARKAYVENKK</sequence>
<dbReference type="EMBL" id="CP029494">
    <property type="protein sequence ID" value="AWN23875.1"/>
    <property type="molecule type" value="Genomic_DNA"/>
</dbReference>
<keyword evidence="2" id="KW-1185">Reference proteome</keyword>
<organism evidence="1 2">
    <name type="scientific">Deinococcus irradiatisoli</name>
    <dbReference type="NCBI Taxonomy" id="2202254"/>
    <lineage>
        <taxon>Bacteria</taxon>
        <taxon>Thermotogati</taxon>
        <taxon>Deinococcota</taxon>
        <taxon>Deinococci</taxon>
        <taxon>Deinococcales</taxon>
        <taxon>Deinococcaceae</taxon>
        <taxon>Deinococcus</taxon>
    </lineage>
</organism>
<dbReference type="KEGG" id="dez:DKM44_12090"/>
<reference evidence="1 2" key="1">
    <citation type="submission" date="2018-05" db="EMBL/GenBank/DDBJ databases">
        <title>Complete Genome Sequence of Deinococcus sp. strain 17bor-2.</title>
        <authorList>
            <person name="Srinivasan S."/>
        </authorList>
    </citation>
    <scope>NUCLEOTIDE SEQUENCE [LARGE SCALE GENOMIC DNA]</scope>
    <source>
        <strain evidence="1 2">17bor-2</strain>
    </source>
</reference>
<dbReference type="OrthoDB" id="56334at2"/>
<protein>
    <recommendedName>
        <fullName evidence="3">Glutamate--cysteine ligase</fullName>
    </recommendedName>
</protein>
<dbReference type="RefSeq" id="WP_109827603.1">
    <property type="nucleotide sequence ID" value="NZ_CP029494.1"/>
</dbReference>
<evidence type="ECO:0000313" key="1">
    <source>
        <dbReference type="EMBL" id="AWN23875.1"/>
    </source>
</evidence>
<dbReference type="Proteomes" id="UP000245368">
    <property type="component" value="Chromosome"/>
</dbReference>
<dbReference type="InterPro" id="IPR014746">
    <property type="entry name" value="Gln_synth/guanido_kin_cat_dom"/>
</dbReference>
<proteinExistence type="predicted"/>
<evidence type="ECO:0000313" key="2">
    <source>
        <dbReference type="Proteomes" id="UP000245368"/>
    </source>
</evidence>
<dbReference type="GO" id="GO:0042398">
    <property type="term" value="P:modified amino acid biosynthetic process"/>
    <property type="evidence" value="ECO:0007669"/>
    <property type="project" value="InterPro"/>
</dbReference>
<dbReference type="Gene3D" id="3.30.590.20">
    <property type="match status" value="1"/>
</dbReference>
<evidence type="ECO:0008006" key="3">
    <source>
        <dbReference type="Google" id="ProtNLM"/>
    </source>
</evidence>
<name>A0A2Z3JFX9_9DEIO</name>
<gene>
    <name evidence="1" type="ORF">DKM44_12090</name>
</gene>
<dbReference type="SUPFAM" id="SSF55931">
    <property type="entry name" value="Glutamine synthetase/guanido kinase"/>
    <property type="match status" value="1"/>
</dbReference>
<accession>A0A2Z3JFX9</accession>
<dbReference type="AlphaFoldDB" id="A0A2Z3JFX9"/>
<dbReference type="GO" id="GO:0004357">
    <property type="term" value="F:glutamate-cysteine ligase activity"/>
    <property type="evidence" value="ECO:0007669"/>
    <property type="project" value="InterPro"/>
</dbReference>